<keyword evidence="2" id="KW-1185">Reference proteome</keyword>
<proteinExistence type="predicted"/>
<accession>A0A1J1IX54</accession>
<name>A0A1J1IX54_9DIPT</name>
<evidence type="ECO:0000313" key="2">
    <source>
        <dbReference type="Proteomes" id="UP000183832"/>
    </source>
</evidence>
<sequence length="59" mass="6856">MDMKQTAILIIDRENNAVSSKVPTKQHRVISVIEEADDGKDFKTVPEFNNDTYKEFFHN</sequence>
<dbReference type="Proteomes" id="UP000183832">
    <property type="component" value="Unassembled WGS sequence"/>
</dbReference>
<reference evidence="1 2" key="1">
    <citation type="submission" date="2015-04" db="EMBL/GenBank/DDBJ databases">
        <authorList>
            <person name="Syromyatnikov M.Y."/>
            <person name="Popov V.N."/>
        </authorList>
    </citation>
    <scope>NUCLEOTIDE SEQUENCE [LARGE SCALE GENOMIC DNA]</scope>
</reference>
<protein>
    <submittedName>
        <fullName evidence="1">CLUMA_CG017912, isoform A</fullName>
    </submittedName>
</protein>
<evidence type="ECO:0000313" key="1">
    <source>
        <dbReference type="EMBL" id="CRL04859.1"/>
    </source>
</evidence>
<dbReference type="EMBL" id="CVRI01000063">
    <property type="protein sequence ID" value="CRL04859.1"/>
    <property type="molecule type" value="Genomic_DNA"/>
</dbReference>
<organism evidence="1 2">
    <name type="scientific">Clunio marinus</name>
    <dbReference type="NCBI Taxonomy" id="568069"/>
    <lineage>
        <taxon>Eukaryota</taxon>
        <taxon>Metazoa</taxon>
        <taxon>Ecdysozoa</taxon>
        <taxon>Arthropoda</taxon>
        <taxon>Hexapoda</taxon>
        <taxon>Insecta</taxon>
        <taxon>Pterygota</taxon>
        <taxon>Neoptera</taxon>
        <taxon>Endopterygota</taxon>
        <taxon>Diptera</taxon>
        <taxon>Nematocera</taxon>
        <taxon>Chironomoidea</taxon>
        <taxon>Chironomidae</taxon>
        <taxon>Clunio</taxon>
    </lineage>
</organism>
<dbReference type="AlphaFoldDB" id="A0A1J1IX54"/>
<gene>
    <name evidence="1" type="ORF">CLUMA_CG017912</name>
</gene>